<evidence type="ECO:0000256" key="13">
    <source>
        <dbReference type="ARBA" id="ARBA00030600"/>
    </source>
</evidence>
<comment type="catalytic activity">
    <reaction evidence="1">
        <text>S-(5-deoxy-D-ribos-5-yl)-L-homocysteine = (S)-4,5-dihydroxypentane-2,3-dione + L-homocysteine</text>
        <dbReference type="Rhea" id="RHEA:17753"/>
        <dbReference type="ChEBI" id="CHEBI:29484"/>
        <dbReference type="ChEBI" id="CHEBI:58195"/>
        <dbReference type="ChEBI" id="CHEBI:58199"/>
        <dbReference type="EC" id="4.4.1.21"/>
    </reaction>
</comment>
<evidence type="ECO:0000256" key="8">
    <source>
        <dbReference type="ARBA" id="ARBA00022723"/>
    </source>
</evidence>
<dbReference type="InterPro" id="IPR011249">
    <property type="entry name" value="Metalloenz_LuxS/M16"/>
</dbReference>
<keyword evidence="9" id="KW-0071">Autoinducer synthesis</keyword>
<evidence type="ECO:0000256" key="12">
    <source>
        <dbReference type="ARBA" id="ARBA00024654"/>
    </source>
</evidence>
<dbReference type="EC" id="4.4.1.21" evidence="5"/>
<dbReference type="Gene3D" id="3.30.1360.80">
    <property type="entry name" value="S-ribosylhomocysteinase (LuxS)"/>
    <property type="match status" value="1"/>
</dbReference>
<evidence type="ECO:0000256" key="5">
    <source>
        <dbReference type="ARBA" id="ARBA00012240"/>
    </source>
</evidence>
<dbReference type="PRINTS" id="PR01487">
    <property type="entry name" value="LUXSPROTEIN"/>
</dbReference>
<evidence type="ECO:0000313" key="15">
    <source>
        <dbReference type="EMBL" id="HIU68882.1"/>
    </source>
</evidence>
<evidence type="ECO:0000313" key="16">
    <source>
        <dbReference type="Proteomes" id="UP000824125"/>
    </source>
</evidence>
<accession>A0A9D1SMY0</accession>
<organism evidence="15 16">
    <name type="scientific">Candidatus Scybalenecus merdavium</name>
    <dbReference type="NCBI Taxonomy" id="2840939"/>
    <lineage>
        <taxon>Bacteria</taxon>
        <taxon>Bacillati</taxon>
        <taxon>Bacillota</taxon>
        <taxon>Clostridia</taxon>
        <taxon>Eubacteriales</taxon>
        <taxon>Oscillospiraceae</taxon>
        <taxon>Oscillospiraceae incertae sedis</taxon>
        <taxon>Candidatus Scybalenecus</taxon>
    </lineage>
</organism>
<reference evidence="15" key="2">
    <citation type="journal article" date="2021" name="PeerJ">
        <title>Extensive microbial diversity within the chicken gut microbiome revealed by metagenomics and culture.</title>
        <authorList>
            <person name="Gilroy R."/>
            <person name="Ravi A."/>
            <person name="Getino M."/>
            <person name="Pursley I."/>
            <person name="Horton D.L."/>
            <person name="Alikhan N.F."/>
            <person name="Baker D."/>
            <person name="Gharbi K."/>
            <person name="Hall N."/>
            <person name="Watson M."/>
            <person name="Adriaenssens E.M."/>
            <person name="Foster-Nyarko E."/>
            <person name="Jarju S."/>
            <person name="Secka A."/>
            <person name="Antonio M."/>
            <person name="Oren A."/>
            <person name="Chaudhuri R.R."/>
            <person name="La Ragione R."/>
            <person name="Hildebrand F."/>
            <person name="Pallen M.J."/>
        </authorList>
    </citation>
    <scope>NUCLEOTIDE SEQUENCE</scope>
    <source>
        <strain evidence="15">CHK176-6737</strain>
    </source>
</reference>
<dbReference type="Proteomes" id="UP000824125">
    <property type="component" value="Unassembled WGS sequence"/>
</dbReference>
<dbReference type="GO" id="GO:0043768">
    <property type="term" value="F:S-ribosylhomocysteine lyase activity"/>
    <property type="evidence" value="ECO:0007669"/>
    <property type="project" value="UniProtKB-EC"/>
</dbReference>
<evidence type="ECO:0000256" key="14">
    <source>
        <dbReference type="ARBA" id="ARBA00031777"/>
    </source>
</evidence>
<dbReference type="NCBIfam" id="NF002604">
    <property type="entry name" value="PRK02260.1-4"/>
    <property type="match status" value="1"/>
</dbReference>
<reference evidence="15" key="1">
    <citation type="submission" date="2020-10" db="EMBL/GenBank/DDBJ databases">
        <authorList>
            <person name="Gilroy R."/>
        </authorList>
    </citation>
    <scope>NUCLEOTIDE SEQUENCE</scope>
    <source>
        <strain evidence="15">CHK176-6737</strain>
    </source>
</reference>
<dbReference type="GO" id="GO:0009372">
    <property type="term" value="P:quorum sensing"/>
    <property type="evidence" value="ECO:0007669"/>
    <property type="project" value="UniProtKB-KW"/>
</dbReference>
<dbReference type="EMBL" id="DVNM01000015">
    <property type="protein sequence ID" value="HIU68882.1"/>
    <property type="molecule type" value="Genomic_DNA"/>
</dbReference>
<keyword evidence="11 15" id="KW-0456">Lyase</keyword>
<dbReference type="SUPFAM" id="SSF63411">
    <property type="entry name" value="LuxS/MPP-like metallohydrolase"/>
    <property type="match status" value="1"/>
</dbReference>
<comment type="caution">
    <text evidence="15">The sequence shown here is derived from an EMBL/GenBank/DDBJ whole genome shotgun (WGS) entry which is preliminary data.</text>
</comment>
<dbReference type="Pfam" id="PF02664">
    <property type="entry name" value="LuxS"/>
    <property type="match status" value="1"/>
</dbReference>
<dbReference type="AlphaFoldDB" id="A0A9D1SMY0"/>
<evidence type="ECO:0000256" key="7">
    <source>
        <dbReference type="ARBA" id="ARBA00022654"/>
    </source>
</evidence>
<evidence type="ECO:0000256" key="2">
    <source>
        <dbReference type="ARBA" id="ARBA00001962"/>
    </source>
</evidence>
<dbReference type="InterPro" id="IPR003815">
    <property type="entry name" value="S-ribosylhomocysteinase"/>
</dbReference>
<evidence type="ECO:0000256" key="1">
    <source>
        <dbReference type="ARBA" id="ARBA00000297"/>
    </source>
</evidence>
<comment type="cofactor">
    <cofactor evidence="2">
        <name>Fe cation</name>
        <dbReference type="ChEBI" id="CHEBI:24875"/>
    </cofactor>
</comment>
<keyword evidence="8" id="KW-0479">Metal-binding</keyword>
<comment type="subunit">
    <text evidence="4">Homodimer.</text>
</comment>
<name>A0A9D1SMY0_9FIRM</name>
<evidence type="ECO:0000256" key="3">
    <source>
        <dbReference type="ARBA" id="ARBA00007311"/>
    </source>
</evidence>
<protein>
    <recommendedName>
        <fullName evidence="6">S-ribosylhomocysteine lyase</fullName>
        <ecNumber evidence="5">4.4.1.21</ecNumber>
    </recommendedName>
    <alternativeName>
        <fullName evidence="13">AI-2 synthesis protein</fullName>
    </alternativeName>
    <alternativeName>
        <fullName evidence="14">Autoinducer-2 production protein LuxS</fullName>
    </alternativeName>
</protein>
<evidence type="ECO:0000256" key="6">
    <source>
        <dbReference type="ARBA" id="ARBA00015130"/>
    </source>
</evidence>
<comment type="similarity">
    <text evidence="3">Belongs to the LuxS family.</text>
</comment>
<evidence type="ECO:0000256" key="11">
    <source>
        <dbReference type="ARBA" id="ARBA00023239"/>
    </source>
</evidence>
<evidence type="ECO:0000256" key="10">
    <source>
        <dbReference type="ARBA" id="ARBA00023004"/>
    </source>
</evidence>
<sequence>MKTIPSFQVDHTILEKGIYISRIDDDITTYDIRMKKPNIDQPLANSALHTIEHLFATYVRNSEFGDNIIYFGPMGCRTGFYFLTRSLTDTYSIQLIKDAFQFIADFWGKIPGCSAVECGNWREHSLPQAKVEAKAFLEVIKDWTKDDLAYPTLPATPEEADGHPSEANT</sequence>
<dbReference type="PANTHER" id="PTHR35799:SF1">
    <property type="entry name" value="S-RIBOSYLHOMOCYSTEINE LYASE"/>
    <property type="match status" value="1"/>
</dbReference>
<evidence type="ECO:0000256" key="9">
    <source>
        <dbReference type="ARBA" id="ARBA00022929"/>
    </source>
</evidence>
<gene>
    <name evidence="15" type="ORF">IAD23_02850</name>
</gene>
<dbReference type="InterPro" id="IPR037005">
    <property type="entry name" value="LuxS_sf"/>
</dbReference>
<keyword evidence="7" id="KW-0673">Quorum sensing</keyword>
<proteinExistence type="inferred from homology"/>
<keyword evidence="10" id="KW-0408">Iron</keyword>
<dbReference type="PANTHER" id="PTHR35799">
    <property type="entry name" value="S-RIBOSYLHOMOCYSTEINE LYASE"/>
    <property type="match status" value="1"/>
</dbReference>
<evidence type="ECO:0000256" key="4">
    <source>
        <dbReference type="ARBA" id="ARBA00011738"/>
    </source>
</evidence>
<comment type="function">
    <text evidence="12">Involved in the synthesis of autoinducer 2 (AI-2) which is secreted by bacteria and is used to communicate both the cell density and the metabolic potential of the environment. The regulation of gene expression in response to changes in cell density is called quorum sensing. Catalyzes the transformation of S-ribosylhomocysteine (RHC) to homocysteine (HC) and 4,5-dihydroxy-2,3-pentadione (DPD).</text>
</comment>
<dbReference type="GO" id="GO:0005506">
    <property type="term" value="F:iron ion binding"/>
    <property type="evidence" value="ECO:0007669"/>
    <property type="project" value="InterPro"/>
</dbReference>